<evidence type="ECO:0000256" key="6">
    <source>
        <dbReference type="ARBA" id="ARBA00022490"/>
    </source>
</evidence>
<dbReference type="GO" id="GO:0003774">
    <property type="term" value="F:cytoskeletal motor activity"/>
    <property type="evidence" value="ECO:0007669"/>
    <property type="project" value="InterPro"/>
</dbReference>
<feature type="region of interest" description="Disordered" evidence="10">
    <location>
        <begin position="1"/>
        <end position="25"/>
    </location>
</feature>
<evidence type="ECO:0000313" key="13">
    <source>
        <dbReference type="Proteomes" id="UP000242288"/>
    </source>
</evidence>
<dbReference type="EMBL" id="PNIO01000030">
    <property type="protein sequence ID" value="PMP71394.1"/>
    <property type="molecule type" value="Genomic_DNA"/>
</dbReference>
<evidence type="ECO:0000256" key="7">
    <source>
        <dbReference type="ARBA" id="ARBA00022795"/>
    </source>
</evidence>
<dbReference type="PANTHER" id="PTHR34982:SF1">
    <property type="entry name" value="FLAGELLAR ASSEMBLY PROTEIN FLIH"/>
    <property type="match status" value="1"/>
</dbReference>
<dbReference type="Gene3D" id="3.30.2320.30">
    <property type="entry name" value="ATP synthase, E subunit, C-terminal"/>
    <property type="match status" value="1"/>
</dbReference>
<dbReference type="InterPro" id="IPR038495">
    <property type="entry name" value="ATPase_E_C"/>
</dbReference>
<keyword evidence="6" id="KW-0963">Cytoplasm</keyword>
<evidence type="ECO:0000256" key="3">
    <source>
        <dbReference type="ARBA" id="ARBA00006602"/>
    </source>
</evidence>
<evidence type="ECO:0000256" key="4">
    <source>
        <dbReference type="ARBA" id="ARBA00016507"/>
    </source>
</evidence>
<dbReference type="Pfam" id="PF02108">
    <property type="entry name" value="FliH"/>
    <property type="match status" value="1"/>
</dbReference>
<evidence type="ECO:0000256" key="10">
    <source>
        <dbReference type="SAM" id="MobiDB-lite"/>
    </source>
</evidence>
<reference evidence="12 13" key="1">
    <citation type="submission" date="2018-01" db="EMBL/GenBank/DDBJ databases">
        <title>Metagenomic assembled genomes from two thermal pools in the Uzon Caldera, Kamchatka, Russia.</title>
        <authorList>
            <person name="Wilkins L."/>
            <person name="Ettinger C."/>
        </authorList>
    </citation>
    <scope>NUCLEOTIDE SEQUENCE [LARGE SCALE GENOMIC DNA]</scope>
    <source>
        <strain evidence="12">ZAV-04</strain>
    </source>
</reference>
<dbReference type="InterPro" id="IPR051472">
    <property type="entry name" value="T3SS_Stator/FliH"/>
</dbReference>
<organism evidence="12 13">
    <name type="scientific">Thermodesulfovibrio aggregans</name>
    <dbReference type="NCBI Taxonomy" id="86166"/>
    <lineage>
        <taxon>Bacteria</taxon>
        <taxon>Pseudomonadati</taxon>
        <taxon>Nitrospirota</taxon>
        <taxon>Thermodesulfovibrionia</taxon>
        <taxon>Thermodesulfovibrionales</taxon>
        <taxon>Thermodesulfovibrionaceae</taxon>
        <taxon>Thermodesulfovibrio</taxon>
    </lineage>
</organism>
<comment type="function">
    <text evidence="1">Needed for flagellar regrowth and assembly.</text>
</comment>
<feature type="domain" description="Flagellar assembly protein FliH/Type III secretion system HrpE" evidence="11">
    <location>
        <begin position="79"/>
        <end position="201"/>
    </location>
</feature>
<comment type="subcellular location">
    <subcellularLocation>
        <location evidence="2">Cytoplasm</location>
    </subcellularLocation>
</comment>
<comment type="similarity">
    <text evidence="3">Belongs to the FliH family.</text>
</comment>
<evidence type="ECO:0000256" key="5">
    <source>
        <dbReference type="ARBA" id="ARBA00022448"/>
    </source>
</evidence>
<keyword evidence="5" id="KW-0813">Transport</keyword>
<evidence type="ECO:0000256" key="2">
    <source>
        <dbReference type="ARBA" id="ARBA00004496"/>
    </source>
</evidence>
<comment type="caution">
    <text evidence="12">The sequence shown here is derived from an EMBL/GenBank/DDBJ whole genome shotgun (WGS) entry which is preliminary data.</text>
</comment>
<dbReference type="InterPro" id="IPR000563">
    <property type="entry name" value="Flag_FliH"/>
</dbReference>
<dbReference type="GO" id="GO:0044781">
    <property type="term" value="P:bacterial-type flagellum organization"/>
    <property type="evidence" value="ECO:0007669"/>
    <property type="project" value="UniProtKB-KW"/>
</dbReference>
<keyword evidence="9" id="KW-1006">Bacterial flagellum protein export</keyword>
<gene>
    <name evidence="12" type="ORF">C0186_03810</name>
</gene>
<dbReference type="AlphaFoldDB" id="A0A2J6WLY4"/>
<dbReference type="SUPFAM" id="SSF160527">
    <property type="entry name" value="V-type ATPase subunit E-like"/>
    <property type="match status" value="1"/>
</dbReference>
<proteinExistence type="inferred from homology"/>
<evidence type="ECO:0000256" key="1">
    <source>
        <dbReference type="ARBA" id="ARBA00003041"/>
    </source>
</evidence>
<dbReference type="GO" id="GO:0015031">
    <property type="term" value="P:protein transport"/>
    <property type="evidence" value="ECO:0007669"/>
    <property type="project" value="UniProtKB-KW"/>
</dbReference>
<dbReference type="Proteomes" id="UP000242288">
    <property type="component" value="Unassembled WGS sequence"/>
</dbReference>
<dbReference type="GO" id="GO:0005829">
    <property type="term" value="C:cytosol"/>
    <property type="evidence" value="ECO:0007669"/>
    <property type="project" value="TreeGrafter"/>
</dbReference>
<dbReference type="PANTHER" id="PTHR34982">
    <property type="entry name" value="YOP PROTEINS TRANSLOCATION PROTEIN L"/>
    <property type="match status" value="1"/>
</dbReference>
<sequence length="211" mass="24227">MLHRKVRPYVPLSFDENKKTPQESKINEEIIKKGYEEGFNKGYKEGFNEGVKKGYEEGFNKGQKEIKEKSDELSKTTEVFKNLIKELREFKHKQIESLLPQILKLAFQIAEKVVATKISLDKEATLSIVKEALKTIPLSEEKIIIKISPEDYDYISQKIDELEIDRASIQIEPSDEIKGGCSIETQSQHIVSTVEQRLKEIENALNSILSQ</sequence>
<evidence type="ECO:0000256" key="9">
    <source>
        <dbReference type="ARBA" id="ARBA00023225"/>
    </source>
</evidence>
<evidence type="ECO:0000313" key="12">
    <source>
        <dbReference type="EMBL" id="PMP71394.1"/>
    </source>
</evidence>
<evidence type="ECO:0000256" key="8">
    <source>
        <dbReference type="ARBA" id="ARBA00022927"/>
    </source>
</evidence>
<feature type="compositionally biased region" description="Basic and acidic residues" evidence="10">
    <location>
        <begin position="15"/>
        <end position="25"/>
    </location>
</feature>
<dbReference type="GO" id="GO:0071973">
    <property type="term" value="P:bacterial-type flagellum-dependent cell motility"/>
    <property type="evidence" value="ECO:0007669"/>
    <property type="project" value="InterPro"/>
</dbReference>
<dbReference type="InterPro" id="IPR018035">
    <property type="entry name" value="Flagellar_FliH/T3SS_HrpE"/>
</dbReference>
<keyword evidence="8" id="KW-0653">Protein transport</keyword>
<dbReference type="GO" id="GO:0009288">
    <property type="term" value="C:bacterial-type flagellum"/>
    <property type="evidence" value="ECO:0007669"/>
    <property type="project" value="InterPro"/>
</dbReference>
<keyword evidence="7" id="KW-1005">Bacterial flagellum biogenesis</keyword>
<evidence type="ECO:0000259" key="11">
    <source>
        <dbReference type="Pfam" id="PF02108"/>
    </source>
</evidence>
<dbReference type="PRINTS" id="PR01003">
    <property type="entry name" value="FLGFLIH"/>
</dbReference>
<accession>A0A2J6WLY4</accession>
<protein>
    <recommendedName>
        <fullName evidence="4">Flagellar assembly protein FliH</fullName>
    </recommendedName>
</protein>
<name>A0A2J6WLY4_9BACT</name>